<evidence type="ECO:0000313" key="1">
    <source>
        <dbReference type="EMBL" id="HGK23115.1"/>
    </source>
</evidence>
<protein>
    <submittedName>
        <fullName evidence="1">Uncharacterized protein</fullName>
    </submittedName>
</protein>
<organism evidence="1">
    <name type="scientific">Dictyoglomus thermophilum</name>
    <dbReference type="NCBI Taxonomy" id="14"/>
    <lineage>
        <taxon>Bacteria</taxon>
        <taxon>Pseudomonadati</taxon>
        <taxon>Dictyoglomota</taxon>
        <taxon>Dictyoglomia</taxon>
        <taxon>Dictyoglomales</taxon>
        <taxon>Dictyoglomaceae</taxon>
        <taxon>Dictyoglomus</taxon>
    </lineage>
</organism>
<gene>
    <name evidence="1" type="ORF">ENU78_01475</name>
</gene>
<dbReference type="AlphaFoldDB" id="A0A7C3KQQ4"/>
<proteinExistence type="predicted"/>
<sequence>MITTRDLANKLIDYIYNKISLRELVGWAERAFMEEEFEEEHFDTIREILAYIGLSDVAAFGLTWEDCKRFLERLGYGINIEVYEKSSNK</sequence>
<comment type="caution">
    <text evidence="1">The sequence shown here is derived from an EMBL/GenBank/DDBJ whole genome shotgun (WGS) entry which is preliminary data.</text>
</comment>
<accession>A0A7C3KQQ4</accession>
<name>A0A7C3KQQ4_DICTH</name>
<dbReference type="EMBL" id="DTDV01000006">
    <property type="protein sequence ID" value="HGK23115.1"/>
    <property type="molecule type" value="Genomic_DNA"/>
</dbReference>
<reference evidence="1" key="1">
    <citation type="journal article" date="2020" name="mSystems">
        <title>Genome- and Community-Level Interaction Insights into Carbon Utilization and Element Cycling Functions of Hydrothermarchaeota in Hydrothermal Sediment.</title>
        <authorList>
            <person name="Zhou Z."/>
            <person name="Liu Y."/>
            <person name="Xu W."/>
            <person name="Pan J."/>
            <person name="Luo Z.H."/>
            <person name="Li M."/>
        </authorList>
    </citation>
    <scope>NUCLEOTIDE SEQUENCE [LARGE SCALE GENOMIC DNA]</scope>
    <source>
        <strain evidence="1">SpSt-70</strain>
    </source>
</reference>